<evidence type="ECO:0000313" key="3">
    <source>
        <dbReference type="Proteomes" id="UP000276133"/>
    </source>
</evidence>
<feature type="region of interest" description="Disordered" evidence="1">
    <location>
        <begin position="45"/>
        <end position="71"/>
    </location>
</feature>
<keyword evidence="3" id="KW-1185">Reference proteome</keyword>
<comment type="caution">
    <text evidence="2">The sequence shown here is derived from an EMBL/GenBank/DDBJ whole genome shotgun (WGS) entry which is preliminary data.</text>
</comment>
<reference evidence="2 3" key="1">
    <citation type="journal article" date="2018" name="Sci. Rep.">
        <title>Genomic signatures of local adaptation to the degree of environmental predictability in rotifers.</title>
        <authorList>
            <person name="Franch-Gras L."/>
            <person name="Hahn C."/>
            <person name="Garcia-Roger E.M."/>
            <person name="Carmona M.J."/>
            <person name="Serra M."/>
            <person name="Gomez A."/>
        </authorList>
    </citation>
    <scope>NUCLEOTIDE SEQUENCE [LARGE SCALE GENOMIC DNA]</scope>
    <source>
        <strain evidence="2">HYR1</strain>
    </source>
</reference>
<dbReference type="Proteomes" id="UP000276133">
    <property type="component" value="Unassembled WGS sequence"/>
</dbReference>
<accession>A0A3M7SS53</accession>
<evidence type="ECO:0000313" key="2">
    <source>
        <dbReference type="EMBL" id="RNA38525.1"/>
    </source>
</evidence>
<name>A0A3M7SS53_BRAPC</name>
<protein>
    <submittedName>
        <fullName evidence="2">Uncharacterized protein</fullName>
    </submittedName>
</protein>
<dbReference type="AlphaFoldDB" id="A0A3M7SS53"/>
<dbReference type="EMBL" id="REGN01000860">
    <property type="protein sequence ID" value="RNA38525.1"/>
    <property type="molecule type" value="Genomic_DNA"/>
</dbReference>
<proteinExistence type="predicted"/>
<evidence type="ECO:0000256" key="1">
    <source>
        <dbReference type="SAM" id="MobiDB-lite"/>
    </source>
</evidence>
<gene>
    <name evidence="2" type="ORF">BpHYR1_016943</name>
</gene>
<organism evidence="2 3">
    <name type="scientific">Brachionus plicatilis</name>
    <name type="common">Marine rotifer</name>
    <name type="synonym">Brachionus muelleri</name>
    <dbReference type="NCBI Taxonomy" id="10195"/>
    <lineage>
        <taxon>Eukaryota</taxon>
        <taxon>Metazoa</taxon>
        <taxon>Spiralia</taxon>
        <taxon>Gnathifera</taxon>
        <taxon>Rotifera</taxon>
        <taxon>Eurotatoria</taxon>
        <taxon>Monogononta</taxon>
        <taxon>Pseudotrocha</taxon>
        <taxon>Ploima</taxon>
        <taxon>Brachionidae</taxon>
        <taxon>Brachionus</taxon>
    </lineage>
</organism>
<sequence>MTTLFLEIGLLAGSFGYKPSHILTLSTSLCDPRSLLKVFSKAEPYQAGPCQRTPDSPPVNTSSHTKKSSGN</sequence>